<evidence type="ECO:0000313" key="3">
    <source>
        <dbReference type="EMBL" id="KZM20938.1"/>
    </source>
</evidence>
<accession>A0A163A1X3</accession>
<evidence type="ECO:0000256" key="2">
    <source>
        <dbReference type="SAM" id="MobiDB-lite"/>
    </source>
</evidence>
<dbReference type="STRING" id="5454.A0A163A1X3"/>
<dbReference type="EMBL" id="JYNV01000262">
    <property type="protein sequence ID" value="KZM20938.1"/>
    <property type="molecule type" value="Genomic_DNA"/>
</dbReference>
<dbReference type="Proteomes" id="UP000076837">
    <property type="component" value="Unassembled WGS sequence"/>
</dbReference>
<proteinExistence type="predicted"/>
<name>A0A163A1X3_DIDRA</name>
<reference evidence="3 4" key="1">
    <citation type="journal article" date="2016" name="Sci. Rep.">
        <title>Draft genome sequencing and secretome analysis of fungal phytopathogen Ascochyta rabiei provides insight into the necrotrophic effector repertoire.</title>
        <authorList>
            <person name="Verma S."/>
            <person name="Gazara R.K."/>
            <person name="Nizam S."/>
            <person name="Parween S."/>
            <person name="Chattopadhyay D."/>
            <person name="Verma P.K."/>
        </authorList>
    </citation>
    <scope>NUCLEOTIDE SEQUENCE [LARGE SCALE GENOMIC DNA]</scope>
    <source>
        <strain evidence="3 4">ArDII</strain>
    </source>
</reference>
<evidence type="ECO:0000256" key="1">
    <source>
        <dbReference type="SAM" id="Coils"/>
    </source>
</evidence>
<sequence>MNGEKKSTDLSSRLSVKRGGKLISKTLGKSSSAPSVSALPKAAVGASKVKKDEVQRRKNSFHKMLRASSKEKDSARPVPLIDPAPSASQTHDSHSNHVDSLAANAAVSAENGRISKLERTHGPGDVHLTELEKALAATQAETAALKQELERVKQDAQASVEISRYQAAEAHQNATREFAMTVENEAHEVDCKLQHQHHQCDEELMNQNHDLRYRLVEPQDQHMAQSARQLPTPMHNEENWEALTLRLHEAEKESHSRLQQLLLLKSSISSLTRTDSQVADSELAEAFAQLANRVREWVVSNYRRTKMNLVDAPSATTELLKSIKTDYEEIIATDKLALYQAIVSRFLMRIFDELVVFGMPGWGMYAGVRAFSAKIQNAGAEFCEWRRATLRVVEKYQLGPAFQEQKDEILQGLATELEAILLSITSTNLTPGARASLFGILNTAAELQRTLCLQKAQYRVHFFDNLEHERDHVENRTMEPVNDLEYSTDEGNGQHTAHRFGFCVFPCLKKLGHEVEADTELENIVFKARVCCGVG</sequence>
<organism evidence="3 4">
    <name type="scientific">Didymella rabiei</name>
    <name type="common">Chickpea ascochyta blight fungus</name>
    <name type="synonym">Mycosphaerella rabiei</name>
    <dbReference type="NCBI Taxonomy" id="5454"/>
    <lineage>
        <taxon>Eukaryota</taxon>
        <taxon>Fungi</taxon>
        <taxon>Dikarya</taxon>
        <taxon>Ascomycota</taxon>
        <taxon>Pezizomycotina</taxon>
        <taxon>Dothideomycetes</taxon>
        <taxon>Pleosporomycetidae</taxon>
        <taxon>Pleosporales</taxon>
        <taxon>Pleosporineae</taxon>
        <taxon>Didymellaceae</taxon>
        <taxon>Ascochyta</taxon>
    </lineage>
</organism>
<feature type="region of interest" description="Disordered" evidence="2">
    <location>
        <begin position="24"/>
        <end position="96"/>
    </location>
</feature>
<keyword evidence="1" id="KW-0175">Coiled coil</keyword>
<gene>
    <name evidence="3" type="ORF">ST47_g7957</name>
</gene>
<protein>
    <submittedName>
        <fullName evidence="3">Uncharacterized protein</fullName>
    </submittedName>
</protein>
<evidence type="ECO:0000313" key="4">
    <source>
        <dbReference type="Proteomes" id="UP000076837"/>
    </source>
</evidence>
<keyword evidence="4" id="KW-1185">Reference proteome</keyword>
<comment type="caution">
    <text evidence="3">The sequence shown here is derived from an EMBL/GenBank/DDBJ whole genome shotgun (WGS) entry which is preliminary data.</text>
</comment>
<dbReference type="AlphaFoldDB" id="A0A163A1X3"/>
<feature type="coiled-coil region" evidence="1">
    <location>
        <begin position="128"/>
        <end position="155"/>
    </location>
</feature>